<accession>A0A3Q0JIH7</accession>
<reference evidence="12" key="1">
    <citation type="submission" date="2025-08" db="UniProtKB">
        <authorList>
            <consortium name="RefSeq"/>
        </authorList>
    </citation>
    <scope>IDENTIFICATION</scope>
</reference>
<dbReference type="GO" id="GO:0006865">
    <property type="term" value="P:amino acid transport"/>
    <property type="evidence" value="ECO:0007669"/>
    <property type="project" value="TreeGrafter"/>
</dbReference>
<keyword evidence="3" id="KW-0813">Transport</keyword>
<sequence>VGIGIASAVVSFNVALYYNTVIAWCLFYFAQSFRAQLPWAECPTRVFPNGSSLVEPECLASTPTEYFWYRTTLDISPSIDEPNGFNWQIAFALVLAWTVVYLCMMKGIASSPFVVYVTSMFPYMVLIVFFLRGITLPGMSHGLSHLFTPKWYMLKEPHVWLEAGTQIFFSLGLAFGGLIAYSSYNPVDNNCYRDAFIVSFTNCCTSMFAAIVIFAIIGFKATNVYERCLQTRNAMLALDPHDSKNVPECSLEKELENTASGTGLAFIIFTEAINQFPGAQISYRCTASGTGLAFIIFTEAINQFPGAQIWGLGRVVKSTASQPRGIGFESQHLLVDLFLGQSGYSAWNAEKGITETKEWPFADDIEMMTGSRPSLYWLLCWKYISPTVMLIIFTSSLVDLFLGQSGYSAWNAEKGITETKEWPGWALLLIAFLIFVSVLWIPLVAILR</sequence>
<dbReference type="GO" id="GO:0005886">
    <property type="term" value="C:plasma membrane"/>
    <property type="evidence" value="ECO:0007669"/>
    <property type="project" value="InterPro"/>
</dbReference>
<dbReference type="STRING" id="121845.A0A3Q0JIH7"/>
<dbReference type="KEGG" id="dci:103519732"/>
<keyword evidence="5" id="KW-0769">Symport</keyword>
<gene>
    <name evidence="12" type="primary">LOC103519732</name>
</gene>
<evidence type="ECO:0000256" key="3">
    <source>
        <dbReference type="ARBA" id="ARBA00022448"/>
    </source>
</evidence>
<keyword evidence="6 10" id="KW-1133">Transmembrane helix</keyword>
<dbReference type="GO" id="GO:0046872">
    <property type="term" value="F:metal ion binding"/>
    <property type="evidence" value="ECO:0007669"/>
    <property type="project" value="UniProtKB-KW"/>
</dbReference>
<evidence type="ECO:0000256" key="1">
    <source>
        <dbReference type="ARBA" id="ARBA00004141"/>
    </source>
</evidence>
<dbReference type="Pfam" id="PF00209">
    <property type="entry name" value="SNF"/>
    <property type="match status" value="2"/>
</dbReference>
<comment type="subcellular location">
    <subcellularLocation>
        <location evidence="1">Membrane</location>
        <topology evidence="1">Multi-pass membrane protein</topology>
    </subcellularLocation>
</comment>
<feature type="binding site" evidence="9">
    <location>
        <position position="202"/>
    </location>
    <ligand>
        <name>Na(+)</name>
        <dbReference type="ChEBI" id="CHEBI:29101"/>
        <label>1</label>
    </ligand>
</feature>
<feature type="binding site" evidence="9">
    <location>
        <position position="288"/>
    </location>
    <ligand>
        <name>Na(+)</name>
        <dbReference type="ChEBI" id="CHEBI:29101"/>
        <label>1</label>
    </ligand>
</feature>
<feature type="transmembrane region" description="Helical" evidence="10">
    <location>
        <begin position="159"/>
        <end position="184"/>
    </location>
</feature>
<keyword evidence="9" id="KW-0479">Metal-binding</keyword>
<evidence type="ECO:0000313" key="11">
    <source>
        <dbReference type="Proteomes" id="UP000079169"/>
    </source>
</evidence>
<evidence type="ECO:0000256" key="6">
    <source>
        <dbReference type="ARBA" id="ARBA00022989"/>
    </source>
</evidence>
<keyword evidence="4 10" id="KW-0812">Transmembrane</keyword>
<dbReference type="PRINTS" id="PR00176">
    <property type="entry name" value="NANEUSMPORT"/>
</dbReference>
<dbReference type="PANTHER" id="PTHR11616:SF182">
    <property type="entry name" value="TRANSPORTER"/>
    <property type="match status" value="1"/>
</dbReference>
<feature type="transmembrane region" description="Helical" evidence="10">
    <location>
        <begin position="196"/>
        <end position="219"/>
    </location>
</feature>
<keyword evidence="11" id="KW-1185">Reference proteome</keyword>
<feature type="non-terminal residue" evidence="12">
    <location>
        <position position="1"/>
    </location>
</feature>
<dbReference type="PRINTS" id="PR01206">
    <property type="entry name" value="ORPHTRNSPORT"/>
</dbReference>
<evidence type="ECO:0000256" key="10">
    <source>
        <dbReference type="SAM" id="Phobius"/>
    </source>
</evidence>
<evidence type="ECO:0000313" key="12">
    <source>
        <dbReference type="RefSeq" id="XP_026686923.1"/>
    </source>
</evidence>
<dbReference type="PROSITE" id="PS50267">
    <property type="entry name" value="NA_NEUROTRAN_SYMP_3"/>
    <property type="match status" value="1"/>
</dbReference>
<evidence type="ECO:0000256" key="2">
    <source>
        <dbReference type="ARBA" id="ARBA00006459"/>
    </source>
</evidence>
<dbReference type="InterPro" id="IPR002438">
    <property type="entry name" value="Neutral_aa_SLC6"/>
</dbReference>
<feature type="transmembrane region" description="Helical" evidence="10">
    <location>
        <begin position="120"/>
        <end position="139"/>
    </location>
</feature>
<dbReference type="RefSeq" id="XP_026686923.1">
    <property type="nucleotide sequence ID" value="XM_026831122.1"/>
</dbReference>
<feature type="binding site" evidence="9">
    <location>
        <position position="170"/>
    </location>
    <ligand>
        <name>Na(+)</name>
        <dbReference type="ChEBI" id="CHEBI:29101"/>
        <label>1</label>
    </ligand>
</feature>
<dbReference type="PANTHER" id="PTHR11616">
    <property type="entry name" value="SODIUM/CHLORIDE DEPENDENT TRANSPORTER"/>
    <property type="match status" value="1"/>
</dbReference>
<dbReference type="GO" id="GO:0035725">
    <property type="term" value="P:sodium ion transmembrane transport"/>
    <property type="evidence" value="ECO:0007669"/>
    <property type="project" value="TreeGrafter"/>
</dbReference>
<evidence type="ECO:0000256" key="8">
    <source>
        <dbReference type="ARBA" id="ARBA00023180"/>
    </source>
</evidence>
<dbReference type="InterPro" id="IPR000175">
    <property type="entry name" value="Na/ntran_symport"/>
</dbReference>
<evidence type="ECO:0000256" key="5">
    <source>
        <dbReference type="ARBA" id="ARBA00022847"/>
    </source>
</evidence>
<protein>
    <submittedName>
        <fullName evidence="12">Sodium-dependent neutral amino acid transporter B(0)AT2-like</fullName>
    </submittedName>
</protein>
<name>A0A3Q0JIH7_DIACI</name>
<dbReference type="PaxDb" id="121845-A0A3Q0JIH7"/>
<proteinExistence type="inferred from homology"/>
<dbReference type="Proteomes" id="UP000079169">
    <property type="component" value="Unplaced"/>
</dbReference>
<feature type="transmembrane region" description="Helical" evidence="10">
    <location>
        <begin position="422"/>
        <end position="447"/>
    </location>
</feature>
<feature type="transmembrane region" description="Helical" evidence="10">
    <location>
        <begin position="375"/>
        <end position="402"/>
    </location>
</feature>
<dbReference type="AlphaFoldDB" id="A0A3Q0JIH7"/>
<evidence type="ECO:0000256" key="4">
    <source>
        <dbReference type="ARBA" id="ARBA00022692"/>
    </source>
</evidence>
<keyword evidence="7 10" id="KW-0472">Membrane</keyword>
<comment type="similarity">
    <text evidence="2">Belongs to the sodium:neurotransmitter symporter (SNF) (TC 2.A.22) family.</text>
</comment>
<organism evidence="11 12">
    <name type="scientific">Diaphorina citri</name>
    <name type="common">Asian citrus psyllid</name>
    <dbReference type="NCBI Taxonomy" id="121845"/>
    <lineage>
        <taxon>Eukaryota</taxon>
        <taxon>Metazoa</taxon>
        <taxon>Ecdysozoa</taxon>
        <taxon>Arthropoda</taxon>
        <taxon>Hexapoda</taxon>
        <taxon>Insecta</taxon>
        <taxon>Pterygota</taxon>
        <taxon>Neoptera</taxon>
        <taxon>Paraneoptera</taxon>
        <taxon>Hemiptera</taxon>
        <taxon>Sternorrhyncha</taxon>
        <taxon>Psylloidea</taxon>
        <taxon>Psyllidae</taxon>
        <taxon>Diaphorininae</taxon>
        <taxon>Diaphorina</taxon>
    </lineage>
</organism>
<dbReference type="InterPro" id="IPR037272">
    <property type="entry name" value="SNS_sf"/>
</dbReference>
<feature type="transmembrane region" description="Helical" evidence="10">
    <location>
        <begin position="89"/>
        <end position="108"/>
    </location>
</feature>
<feature type="transmembrane region" description="Helical" evidence="10">
    <location>
        <begin position="6"/>
        <end position="29"/>
    </location>
</feature>
<keyword evidence="8" id="KW-0325">Glycoprotein</keyword>
<evidence type="ECO:0000256" key="7">
    <source>
        <dbReference type="ARBA" id="ARBA00023136"/>
    </source>
</evidence>
<keyword evidence="9" id="KW-0915">Sodium</keyword>
<dbReference type="GO" id="GO:0015293">
    <property type="term" value="F:symporter activity"/>
    <property type="evidence" value="ECO:0007669"/>
    <property type="project" value="UniProtKB-KW"/>
</dbReference>
<dbReference type="GeneID" id="103519732"/>
<dbReference type="SUPFAM" id="SSF161070">
    <property type="entry name" value="SNF-like"/>
    <property type="match status" value="2"/>
</dbReference>
<evidence type="ECO:0000256" key="9">
    <source>
        <dbReference type="PIRSR" id="PIRSR600175-1"/>
    </source>
</evidence>